<gene>
    <name evidence="2" type="ORF">PCOR1329_LOCUS6960</name>
</gene>
<proteinExistence type="predicted"/>
<protein>
    <submittedName>
        <fullName evidence="2">Uncharacterized protein</fullName>
    </submittedName>
</protein>
<feature type="non-terminal residue" evidence="2">
    <location>
        <position position="1"/>
    </location>
</feature>
<evidence type="ECO:0000313" key="2">
    <source>
        <dbReference type="EMBL" id="CAK0798063.1"/>
    </source>
</evidence>
<feature type="non-terminal residue" evidence="2">
    <location>
        <position position="79"/>
    </location>
</feature>
<dbReference type="EMBL" id="CAUYUJ010001883">
    <property type="protein sequence ID" value="CAK0798063.1"/>
    <property type="molecule type" value="Genomic_DNA"/>
</dbReference>
<reference evidence="2" key="1">
    <citation type="submission" date="2023-10" db="EMBL/GenBank/DDBJ databases">
        <authorList>
            <person name="Chen Y."/>
            <person name="Shah S."/>
            <person name="Dougan E. K."/>
            <person name="Thang M."/>
            <person name="Chan C."/>
        </authorList>
    </citation>
    <scope>NUCLEOTIDE SEQUENCE [LARGE SCALE GENOMIC DNA]</scope>
</reference>
<comment type="caution">
    <text evidence="2">The sequence shown here is derived from an EMBL/GenBank/DDBJ whole genome shotgun (WGS) entry which is preliminary data.</text>
</comment>
<dbReference type="Proteomes" id="UP001189429">
    <property type="component" value="Unassembled WGS sequence"/>
</dbReference>
<sequence>DAAEGAQPEAFPGAACPPRSLPRRTWRPAGARMAPEVTTSARAYELARLLCDERALRVRKEKELNLRREKPPQAAGAEP</sequence>
<evidence type="ECO:0000256" key="1">
    <source>
        <dbReference type="SAM" id="MobiDB-lite"/>
    </source>
</evidence>
<organism evidence="2 3">
    <name type="scientific">Prorocentrum cordatum</name>
    <dbReference type="NCBI Taxonomy" id="2364126"/>
    <lineage>
        <taxon>Eukaryota</taxon>
        <taxon>Sar</taxon>
        <taxon>Alveolata</taxon>
        <taxon>Dinophyceae</taxon>
        <taxon>Prorocentrales</taxon>
        <taxon>Prorocentraceae</taxon>
        <taxon>Prorocentrum</taxon>
    </lineage>
</organism>
<feature type="region of interest" description="Disordered" evidence="1">
    <location>
        <begin position="1"/>
        <end position="34"/>
    </location>
</feature>
<name>A0ABN9Q145_9DINO</name>
<keyword evidence="3" id="KW-1185">Reference proteome</keyword>
<accession>A0ABN9Q145</accession>
<evidence type="ECO:0000313" key="3">
    <source>
        <dbReference type="Proteomes" id="UP001189429"/>
    </source>
</evidence>